<organism evidence="5 6">
    <name type="scientific">Intrasporangium calvum (strain ATCC 23552 / DSM 43043 / JCM 3097 / NBRC 12989 / NCIMB 10167 / NRRL B-3866 / 7 KIP)</name>
    <dbReference type="NCBI Taxonomy" id="710696"/>
    <lineage>
        <taxon>Bacteria</taxon>
        <taxon>Bacillati</taxon>
        <taxon>Actinomycetota</taxon>
        <taxon>Actinomycetes</taxon>
        <taxon>Micrococcales</taxon>
        <taxon>Intrasporangiaceae</taxon>
        <taxon>Intrasporangium</taxon>
    </lineage>
</organism>
<dbReference type="AlphaFoldDB" id="E6SF87"/>
<keyword evidence="6" id="KW-1185">Reference proteome</keyword>
<dbReference type="InterPro" id="IPR046342">
    <property type="entry name" value="CBS_dom_sf"/>
</dbReference>
<dbReference type="Pfam" id="PF03445">
    <property type="entry name" value="DUF294"/>
    <property type="match status" value="1"/>
</dbReference>
<dbReference type="CDD" id="cd05401">
    <property type="entry name" value="NT_GlnE_GlnD_like"/>
    <property type="match status" value="1"/>
</dbReference>
<dbReference type="SMART" id="SM00116">
    <property type="entry name" value="CBS"/>
    <property type="match status" value="2"/>
</dbReference>
<dbReference type="InterPro" id="IPR014710">
    <property type="entry name" value="RmlC-like_jellyroll"/>
</dbReference>
<dbReference type="InterPro" id="IPR018490">
    <property type="entry name" value="cNMP-bd_dom_sf"/>
</dbReference>
<dbReference type="InterPro" id="IPR051257">
    <property type="entry name" value="Diverse_CBS-Domain"/>
</dbReference>
<dbReference type="Gene3D" id="2.60.120.10">
    <property type="entry name" value="Jelly Rolls"/>
    <property type="match status" value="1"/>
</dbReference>
<name>E6SF87_INTC7</name>
<feature type="domain" description="Cyclic nucleotide-binding" evidence="3">
    <location>
        <begin position="18"/>
        <end position="133"/>
    </location>
</feature>
<dbReference type="STRING" id="710696.Intca_3421"/>
<dbReference type="CDD" id="cd00038">
    <property type="entry name" value="CAP_ED"/>
    <property type="match status" value="1"/>
</dbReference>
<feature type="domain" description="CBS" evidence="4">
    <location>
        <begin position="223"/>
        <end position="283"/>
    </location>
</feature>
<dbReference type="Pfam" id="PF00571">
    <property type="entry name" value="CBS"/>
    <property type="match status" value="2"/>
</dbReference>
<dbReference type="SUPFAM" id="SSF51206">
    <property type="entry name" value="cAMP-binding domain-like"/>
    <property type="match status" value="1"/>
</dbReference>
<evidence type="ECO:0000313" key="5">
    <source>
        <dbReference type="EMBL" id="ADU49901.1"/>
    </source>
</evidence>
<dbReference type="HOGENOM" id="CLU_027866_1_0_11"/>
<dbReference type="EMBL" id="CP002343">
    <property type="protein sequence ID" value="ADU49901.1"/>
    <property type="molecule type" value="Genomic_DNA"/>
</dbReference>
<dbReference type="PANTHER" id="PTHR43080:SF2">
    <property type="entry name" value="CBS DOMAIN-CONTAINING PROTEIN"/>
    <property type="match status" value="1"/>
</dbReference>
<dbReference type="PANTHER" id="PTHR43080">
    <property type="entry name" value="CBS DOMAIN-CONTAINING PROTEIN CBSX3, MITOCHONDRIAL"/>
    <property type="match status" value="1"/>
</dbReference>
<dbReference type="PROSITE" id="PS51371">
    <property type="entry name" value="CBS"/>
    <property type="match status" value="2"/>
</dbReference>
<dbReference type="Pfam" id="PF10335">
    <property type="entry name" value="DUF294_C"/>
    <property type="match status" value="1"/>
</dbReference>
<feature type="domain" description="CBS" evidence="4">
    <location>
        <begin position="159"/>
        <end position="215"/>
    </location>
</feature>
<dbReference type="Gene3D" id="3.10.580.10">
    <property type="entry name" value="CBS-domain"/>
    <property type="match status" value="1"/>
</dbReference>
<dbReference type="InterPro" id="IPR005105">
    <property type="entry name" value="GlnD_Uridyltrans_N"/>
</dbReference>
<evidence type="ECO:0000256" key="2">
    <source>
        <dbReference type="PROSITE-ProRule" id="PRU00703"/>
    </source>
</evidence>
<dbReference type="Pfam" id="PF00027">
    <property type="entry name" value="cNMP_binding"/>
    <property type="match status" value="1"/>
</dbReference>
<dbReference type="eggNOG" id="COG2905">
    <property type="taxonomic scope" value="Bacteria"/>
</dbReference>
<reference evidence="5 6" key="1">
    <citation type="journal article" date="2010" name="Stand. Genomic Sci.">
        <title>Complete genome sequence of Intrasporangium calvum type strain (7 KIP).</title>
        <authorList>
            <person name="Del Rio T.G."/>
            <person name="Chertkov O."/>
            <person name="Yasawong M."/>
            <person name="Lucas S."/>
            <person name="Deshpande S."/>
            <person name="Cheng J.F."/>
            <person name="Detter C."/>
            <person name="Tapia R."/>
            <person name="Han C."/>
            <person name="Goodwin L."/>
            <person name="Pitluck S."/>
            <person name="Liolios K."/>
            <person name="Ivanova N."/>
            <person name="Mavromatis K."/>
            <person name="Pati A."/>
            <person name="Chen A."/>
            <person name="Palaniappan K."/>
            <person name="Land M."/>
            <person name="Hauser L."/>
            <person name="Chang Y.J."/>
            <person name="Jeffries C.D."/>
            <person name="Rohde M."/>
            <person name="Pukall R."/>
            <person name="Sikorski J."/>
            <person name="Goker M."/>
            <person name="Woyke T."/>
            <person name="Bristow J."/>
            <person name="Eisen J.A."/>
            <person name="Markowitz V."/>
            <person name="Hugenholtz P."/>
            <person name="Kyrpides N.C."/>
            <person name="Klenk H.P."/>
            <person name="Lapidus A."/>
        </authorList>
    </citation>
    <scope>NUCLEOTIDE SEQUENCE [LARGE SCALE GENOMIC DNA]</scope>
    <source>
        <strain evidence="6">ATCC 23552 / DSM 43043 / JCM 3097 / NBRC 12989 / 7 KIP</strain>
    </source>
</reference>
<dbReference type="Proteomes" id="UP000008914">
    <property type="component" value="Chromosome"/>
</dbReference>
<keyword evidence="1 2" id="KW-0129">CBS domain</keyword>
<dbReference type="InterPro" id="IPR000644">
    <property type="entry name" value="CBS_dom"/>
</dbReference>
<dbReference type="OrthoDB" id="9789996at2"/>
<proteinExistence type="predicted"/>
<dbReference type="GO" id="GO:0008773">
    <property type="term" value="F:[protein-PII] uridylyltransferase activity"/>
    <property type="evidence" value="ECO:0007669"/>
    <property type="project" value="InterPro"/>
</dbReference>
<dbReference type="InterPro" id="IPR000595">
    <property type="entry name" value="cNMP-bd_dom"/>
</dbReference>
<evidence type="ECO:0000256" key="1">
    <source>
        <dbReference type="ARBA" id="ARBA00023122"/>
    </source>
</evidence>
<dbReference type="CDD" id="cd04587">
    <property type="entry name" value="CBS_pair_CAP-ED_NT_Pol-beta-like_DUF294_assoc"/>
    <property type="match status" value="1"/>
</dbReference>
<evidence type="ECO:0000313" key="6">
    <source>
        <dbReference type="Proteomes" id="UP000008914"/>
    </source>
</evidence>
<accession>E6SF87</accession>
<gene>
    <name evidence="5" type="ordered locus">Intca_3421</name>
</gene>
<dbReference type="KEGG" id="ica:Intca_3421"/>
<evidence type="ECO:0000259" key="4">
    <source>
        <dbReference type="PROSITE" id="PS51371"/>
    </source>
</evidence>
<dbReference type="InterPro" id="IPR018821">
    <property type="entry name" value="DUF294_put_nucleoTrafse_sb-bd"/>
</dbReference>
<dbReference type="SMART" id="SM00100">
    <property type="entry name" value="cNMP"/>
    <property type="match status" value="1"/>
</dbReference>
<dbReference type="PROSITE" id="PS50042">
    <property type="entry name" value="CNMP_BINDING_3"/>
    <property type="match status" value="1"/>
</dbReference>
<protein>
    <submittedName>
        <fullName evidence="5">CBS domain and cyclic nucleotide-regulated nucleotidyltransferase</fullName>
    </submittedName>
</protein>
<sequence>MADVDIPEVTDFLAEHAPFAAVPREDLEQLGRRLTVRYARRGTHLMSVGKGNDEVFVVRSGAVQITDENGSLVARGGEGTGFGTTALGGRPSRFDVVAIEDSLLLVMASDVFTELADRQPVVRDFFSEQRAARLRHALVSFPQQDRHSAILQTRLRDLLRRAPITTTGETTIREAAELMAREQVSSLLVVDGERLTGIVTDRDLRTRVLAAGLETTRPVSAIMTPDPVTSSPDDLAMELVLQMTSRNIHHMPVVEGDRPLGMLTSTDLMRLERANPIHLVGDVAKAKDLDALVLLSQRLPRIIDQLVHEDATADGIGRIITAVGDAIEKRLLTMGEQLLGPAPVPYAWIVLGSQARLEQGPGSDQDNALVLADEVRPEQLAWFESLASFVGDGLVACGYPPCPGGIMASNPEWRRPLHEWKRMFARWINEPTPDAVLRSAIFFDLRLLHGERTLVEPLQAQVSATARQSGRFLAHLARNAARNEPPLGFFRGFVLERKGEHKDTVDLKRGGFHAIVEIARVQALSRGLPQVNTLARISAAAGAGALAAETAADLHDAFEFIRYVRLVHQARQLREGHEPDSFVSPDELSSFEKRHLRDAFHIVRSAQQTVVQSYPLGFVT</sequence>
<dbReference type="RefSeq" id="WP_013494213.1">
    <property type="nucleotide sequence ID" value="NC_014830.1"/>
</dbReference>
<evidence type="ECO:0000259" key="3">
    <source>
        <dbReference type="PROSITE" id="PS50042"/>
    </source>
</evidence>
<dbReference type="SUPFAM" id="SSF54631">
    <property type="entry name" value="CBS-domain pair"/>
    <property type="match status" value="1"/>
</dbReference>